<organism evidence="3 4">
    <name type="scientific">Adineta ricciae</name>
    <name type="common">Rotifer</name>
    <dbReference type="NCBI Taxonomy" id="249248"/>
    <lineage>
        <taxon>Eukaryota</taxon>
        <taxon>Metazoa</taxon>
        <taxon>Spiralia</taxon>
        <taxon>Gnathifera</taxon>
        <taxon>Rotifera</taxon>
        <taxon>Eurotatoria</taxon>
        <taxon>Bdelloidea</taxon>
        <taxon>Adinetida</taxon>
        <taxon>Adinetidae</taxon>
        <taxon>Adineta</taxon>
    </lineage>
</organism>
<accession>A0A815QDY6</accession>
<feature type="transmembrane region" description="Helical" evidence="1">
    <location>
        <begin position="1254"/>
        <end position="1284"/>
    </location>
</feature>
<keyword evidence="1" id="KW-0472">Membrane</keyword>
<dbReference type="Proteomes" id="UP000663828">
    <property type="component" value="Unassembled WGS sequence"/>
</dbReference>
<dbReference type="EMBL" id="CAJNOR010003931">
    <property type="protein sequence ID" value="CAF1460823.1"/>
    <property type="molecule type" value="Genomic_DNA"/>
</dbReference>
<evidence type="ECO:0000313" key="3">
    <source>
        <dbReference type="EMBL" id="CAF1460823.1"/>
    </source>
</evidence>
<keyword evidence="1" id="KW-1133">Transmembrane helix</keyword>
<dbReference type="OrthoDB" id="10052490at2759"/>
<comment type="caution">
    <text evidence="3">The sequence shown here is derived from an EMBL/GenBank/DDBJ whole genome shotgun (WGS) entry which is preliminary data.</text>
</comment>
<keyword evidence="4" id="KW-1185">Reference proteome</keyword>
<feature type="transmembrane region" description="Helical" evidence="1">
    <location>
        <begin position="34"/>
        <end position="54"/>
    </location>
</feature>
<feature type="transmembrane region" description="Helical" evidence="1">
    <location>
        <begin position="823"/>
        <end position="851"/>
    </location>
</feature>
<evidence type="ECO:0000313" key="2">
    <source>
        <dbReference type="EMBL" id="CAF0957729.1"/>
    </source>
</evidence>
<keyword evidence="1" id="KW-0812">Transmembrane</keyword>
<feature type="transmembrane region" description="Helical" evidence="1">
    <location>
        <begin position="381"/>
        <end position="401"/>
    </location>
</feature>
<dbReference type="Proteomes" id="UP000663852">
    <property type="component" value="Unassembled WGS sequence"/>
</dbReference>
<reference evidence="3" key="1">
    <citation type="submission" date="2021-02" db="EMBL/GenBank/DDBJ databases">
        <authorList>
            <person name="Nowell W R."/>
        </authorList>
    </citation>
    <scope>NUCLEOTIDE SEQUENCE</scope>
</reference>
<feature type="transmembrane region" description="Helical" evidence="1">
    <location>
        <begin position="472"/>
        <end position="490"/>
    </location>
</feature>
<evidence type="ECO:0000313" key="4">
    <source>
        <dbReference type="Proteomes" id="UP000663828"/>
    </source>
</evidence>
<name>A0A815QDY6_ADIRI</name>
<protein>
    <submittedName>
        <fullName evidence="3">Uncharacterized protein</fullName>
    </submittedName>
</protein>
<gene>
    <name evidence="2" type="ORF">EDS130_LOCUS12682</name>
    <name evidence="3" type="ORF">XAT740_LOCUS37427</name>
</gene>
<proteinExistence type="predicted"/>
<dbReference type="EMBL" id="CAJNOJ010000049">
    <property type="protein sequence ID" value="CAF0957729.1"/>
    <property type="molecule type" value="Genomic_DNA"/>
</dbReference>
<evidence type="ECO:0000256" key="1">
    <source>
        <dbReference type="SAM" id="Phobius"/>
    </source>
</evidence>
<sequence>MDKFRRVMNFIGKVNLFDDGRDVPLIDQLLATRIFLSLFTTTLTIIILFATFTLRTNSVTVHSPSQSDFEQLIEKYPSTLVCPCSQTWIRYDRFLSFNPQYHPICTSQFINQSFISSISNINISNYYEYDYRIIASSQFQILETLCHTSQQMVSDSLNELFSQYLTTTQVISNEIFNAQLDYFIEQLKSKSINEQEHTSDFLHLSVSQNAIYSALQTNYVVIFRPEKSKFYYAAITYKLYNVTCACSLNPNCYKQASIYQLKNFQIIYDSASLQYLIIYSAKVLLTVPGIQIGCLPYNSLLQSTLECFYNQSCIAQIQMYISAFSLVLPLAQSRYSQNTTVNDLLSEFFIESWNEMRNFTAYFHVCAPRSCTYSYDRRFNLLYVIVTLIGIFGGLKMTLYFSTPFVVKVIRQIETKSYCSKRPDSIENESHSQQNLRDRLMHLMSQIKIKLMTLNLFPTFANIKDGIYSTRIYLLCLLIGMIILIFYTSISIQTRNITIYHPELNEYDYLYAQYSSTLKCPCSRLSAPYSSITHLEPEYHQVCSSDFVKSDVWLLYFVRESGVLRAYDFRSIGLRMFTLLQTFCQMANETVRNQLDIFNDVQFVTAYVLSRNTFNTQISTLIQQFQQQTVNSFLSIFQLVRTSIQMNQFMVGSGTNAGLIVFNRSHDSIFRFIPNSAFDNECSCGESSSCTYPLGFYCISGQCNQNSLTPPKQIIPGLVLGCLPVDSLLLSSLECFYNATCIQMVLQWRLFGLNISSSYSSLSNVTPLDSIVQSRFSPETKLENVVSQLFIEDWTNTSNFSSYYHQCAPNECTYTYEGRFNRAFIIATALGTIGGLSVALQIFIPFSIILFRRMRPCGFRHSTQTARKNVDKTTIHEKYLFSIGYIRQYFHTLNLYKKNDESHPDDQLEQRCRTATRFYIVLFLISLMTVITFTIFNSQINTVTVLFPSNETFHLLQTQYESTLSCPCSQIRVPYSKFLTIKPNEYHQICSSYFVSSDFISMLWGQNDPVYYSLSIDDKILSTEFRLLSALCSLAKDITEQKLQILFSQELITVQTLSQESFQNQLDSIINTFVVESPTNFRRTYQYINDILYGNQLQSIFLTNWNLRTPAQDIQYRIEGNPVIGNDENGQLCSCDTQPTCTQSVLTNAFKKGTFAGLVRGCLPVHGLRLSTLECFYQQTCLSKLAIFVNSPYIPSPLNRSIPTRFTPVSSTKIGTIIDELFIESWHNTTNYSNYYSTCAPSTCRYSYMERNNALYMLTTFLGLYGGLTEGLKFLVWYGLCLYWKIRQWLRQRQDIVAPS</sequence>
<feature type="transmembrane region" description="Helical" evidence="1">
    <location>
        <begin position="918"/>
        <end position="936"/>
    </location>
</feature>